<proteinExistence type="predicted"/>
<protein>
    <recommendedName>
        <fullName evidence="9">Mitotic checkpoint serine/threonine-protein kinase BUB1</fullName>
    </recommendedName>
</protein>
<dbReference type="EMBL" id="FN595235">
    <property type="protein sequence ID" value="CBI21878.3"/>
    <property type="molecule type" value="Genomic_DNA"/>
</dbReference>
<evidence type="ECO:0000256" key="1">
    <source>
        <dbReference type="ARBA" id="ARBA00004629"/>
    </source>
</evidence>
<dbReference type="Gene3D" id="1.25.40.430">
    <property type="match status" value="1"/>
</dbReference>
<keyword evidence="8" id="KW-1185">Reference proteome</keyword>
<gene>
    <name evidence="7" type="ordered locus">VIT_12s0028g03360</name>
</gene>
<dbReference type="GO" id="GO:0005524">
    <property type="term" value="F:ATP binding"/>
    <property type="evidence" value="ECO:0007669"/>
    <property type="project" value="InterPro"/>
</dbReference>
<dbReference type="InterPro" id="IPR000719">
    <property type="entry name" value="Prot_kinase_dom"/>
</dbReference>
<dbReference type="GO" id="GO:0051754">
    <property type="term" value="P:meiotic sister chromatid cohesion, centromeric"/>
    <property type="evidence" value="ECO:0000318"/>
    <property type="project" value="GO_Central"/>
</dbReference>
<dbReference type="eggNOG" id="KOG1166">
    <property type="taxonomic scope" value="Eukaryota"/>
</dbReference>
<evidence type="ECO:0000259" key="6">
    <source>
        <dbReference type="PROSITE" id="PS51489"/>
    </source>
</evidence>
<dbReference type="PANTHER" id="PTHR14030:SF4">
    <property type="entry name" value="BUB1 KINASE, ISOFORM A-RELATED"/>
    <property type="match status" value="1"/>
</dbReference>
<dbReference type="GO" id="GO:0000776">
    <property type="term" value="C:kinetochore"/>
    <property type="evidence" value="ECO:0000318"/>
    <property type="project" value="GO_Central"/>
</dbReference>
<dbReference type="InterPro" id="IPR011009">
    <property type="entry name" value="Kinase-like_dom_sf"/>
</dbReference>
<dbReference type="OMA" id="KSPFKRY"/>
<sequence length="552" mass="63754">MVVALPESTNDASGNDPLLPWLWYSLSLSLCFLSHEFSHNVLIKSRSIKKALDGFNSSHKNGKDLENLLSNCITTFKGNPQYRNDPRFLKIWFLYLDAREDFASIFREMEENKICVGQSLLYESYALFLEAKGKLLDAFMVYQIGVSRKAEPLDKLKKAQALFMDRMKEIVNACSLEPIDDGESAELGTSFTNPWSISTIKDLLQKKKPQILKYDGYHPSTKAYSRKVALSSLQNSSRNKIIEIGGYKYQIKGCAGKGGFAQVFKAYVNYNPDEVVALKIQKPAFPWEFYMYRQLDKRIPDKERSSFGFAHRLHLYSDCSILVSEYLAHGTLQDAINSYVVIGGSMEEVLCIYYTIEMLYMLETIHSVGIIHGDFKPDNLLIRYSRHDLTEEEFHERCGPWRDQGLCLVDWGRGIDLSLFPSNTEFKGDCRTSGFRCVEMQEHKPWKFQAYTYGLCVIVHMMLHNSYMAIEKKPSFDGGYIYQPKSPFKRYWNVQLWKNLFTKLLNSSPHEDHSRLLQNLRESFQDYMCSNPQLIKKLKHLLVKQRASLCCA</sequence>
<dbReference type="SMART" id="SM00220">
    <property type="entry name" value="S_TKc"/>
    <property type="match status" value="1"/>
</dbReference>
<dbReference type="Pfam" id="PF00069">
    <property type="entry name" value="Pkinase"/>
    <property type="match status" value="1"/>
</dbReference>
<keyword evidence="4" id="KW-0137">Centromere</keyword>
<feature type="domain" description="BUB1 N-terminal" evidence="6">
    <location>
        <begin position="5"/>
        <end position="190"/>
    </location>
</feature>
<dbReference type="InterPro" id="IPR008271">
    <property type="entry name" value="Ser/Thr_kinase_AS"/>
</dbReference>
<dbReference type="HOGENOM" id="CLU_036448_1_0_1"/>
<dbReference type="GO" id="GO:0032991">
    <property type="term" value="C:protein-containing complex"/>
    <property type="evidence" value="ECO:0007669"/>
    <property type="project" value="UniProtKB-ARBA"/>
</dbReference>
<evidence type="ECO:0000256" key="4">
    <source>
        <dbReference type="ARBA" id="ARBA00023328"/>
    </source>
</evidence>
<reference evidence="8" key="1">
    <citation type="journal article" date="2007" name="Nature">
        <title>The grapevine genome sequence suggests ancestral hexaploidization in major angiosperm phyla.</title>
        <authorList>
            <consortium name="The French-Italian Public Consortium for Grapevine Genome Characterization."/>
            <person name="Jaillon O."/>
            <person name="Aury J.-M."/>
            <person name="Noel B."/>
            <person name="Policriti A."/>
            <person name="Clepet C."/>
            <person name="Casagrande A."/>
            <person name="Choisne N."/>
            <person name="Aubourg S."/>
            <person name="Vitulo N."/>
            <person name="Jubin C."/>
            <person name="Vezzi A."/>
            <person name="Legeai F."/>
            <person name="Hugueney P."/>
            <person name="Dasilva C."/>
            <person name="Horner D."/>
            <person name="Mica E."/>
            <person name="Jublot D."/>
            <person name="Poulain J."/>
            <person name="Bruyere C."/>
            <person name="Billault A."/>
            <person name="Segurens B."/>
            <person name="Gouyvenoux M."/>
            <person name="Ugarte E."/>
            <person name="Cattonaro F."/>
            <person name="Anthouard V."/>
            <person name="Vico V."/>
            <person name="Del Fabbro C."/>
            <person name="Alaux M."/>
            <person name="Di Gaspero G."/>
            <person name="Dumas V."/>
            <person name="Felice N."/>
            <person name="Paillard S."/>
            <person name="Juman I."/>
            <person name="Moroldo M."/>
            <person name="Scalabrin S."/>
            <person name="Canaguier A."/>
            <person name="Le Clainche I."/>
            <person name="Malacrida G."/>
            <person name="Durand E."/>
            <person name="Pesole G."/>
            <person name="Laucou V."/>
            <person name="Chatelet P."/>
            <person name="Merdinoglu D."/>
            <person name="Delledonne M."/>
            <person name="Pezzotti M."/>
            <person name="Lecharny A."/>
            <person name="Scarpelli C."/>
            <person name="Artiguenave F."/>
            <person name="Pe M.E."/>
            <person name="Valle G."/>
            <person name="Morgante M."/>
            <person name="Caboche M."/>
            <person name="Adam-Blondon A.-F."/>
            <person name="Weissenbach J."/>
            <person name="Quetier F."/>
            <person name="Wincker P."/>
        </authorList>
    </citation>
    <scope>NUCLEOTIDE SEQUENCE [LARGE SCALE GENOMIC DNA]</scope>
    <source>
        <strain evidence="8">cv. Pinot noir / PN40024</strain>
    </source>
</reference>
<dbReference type="Proteomes" id="UP000009183">
    <property type="component" value="Chromosome 12"/>
</dbReference>
<dbReference type="PROSITE" id="PS00108">
    <property type="entry name" value="PROTEIN_KINASE_ST"/>
    <property type="match status" value="1"/>
</dbReference>
<evidence type="ECO:0000313" key="8">
    <source>
        <dbReference type="Proteomes" id="UP000009183"/>
    </source>
</evidence>
<accession>E0CTG3</accession>
<dbReference type="FunFam" id="1.10.510.10:FF:000648">
    <property type="entry name" value="Mitotic checkpoint serine/threonine-protein kinase BUB1"/>
    <property type="match status" value="1"/>
</dbReference>
<dbReference type="FunFam" id="1.25.40.430:FF:000007">
    <property type="entry name" value="Mitotic checkpoint serine/threonine-protein kinase BUB1"/>
    <property type="match status" value="1"/>
</dbReference>
<dbReference type="InParanoid" id="E0CTG3"/>
<dbReference type="SUPFAM" id="SSF56112">
    <property type="entry name" value="Protein kinase-like (PK-like)"/>
    <property type="match status" value="1"/>
</dbReference>
<dbReference type="Pfam" id="PF08311">
    <property type="entry name" value="Mad3_BUB1_I"/>
    <property type="match status" value="1"/>
</dbReference>
<dbReference type="PANTHER" id="PTHR14030">
    <property type="entry name" value="MITOTIC CHECKPOINT SERINE/THREONINE-PROTEIN KINASE BUB1"/>
    <property type="match status" value="1"/>
</dbReference>
<dbReference type="GO" id="GO:0007094">
    <property type="term" value="P:mitotic spindle assembly checkpoint signaling"/>
    <property type="evidence" value="ECO:0000318"/>
    <property type="project" value="GO_Central"/>
</dbReference>
<evidence type="ECO:0000256" key="3">
    <source>
        <dbReference type="ARBA" id="ARBA00022838"/>
    </source>
</evidence>
<name>E0CTG3_VITVI</name>
<dbReference type="STRING" id="29760.E0CTG3"/>
<dbReference type="PROSITE" id="PS51489">
    <property type="entry name" value="BUB1_N"/>
    <property type="match status" value="1"/>
</dbReference>
<evidence type="ECO:0000259" key="5">
    <source>
        <dbReference type="PROSITE" id="PS50011"/>
    </source>
</evidence>
<dbReference type="GO" id="GO:0004672">
    <property type="term" value="F:protein kinase activity"/>
    <property type="evidence" value="ECO:0000318"/>
    <property type="project" value="GO_Central"/>
</dbReference>
<organism evidence="7 8">
    <name type="scientific">Vitis vinifera</name>
    <name type="common">Grape</name>
    <dbReference type="NCBI Taxonomy" id="29760"/>
    <lineage>
        <taxon>Eukaryota</taxon>
        <taxon>Viridiplantae</taxon>
        <taxon>Streptophyta</taxon>
        <taxon>Embryophyta</taxon>
        <taxon>Tracheophyta</taxon>
        <taxon>Spermatophyta</taxon>
        <taxon>Magnoliopsida</taxon>
        <taxon>eudicotyledons</taxon>
        <taxon>Gunneridae</taxon>
        <taxon>Pentapetalae</taxon>
        <taxon>rosids</taxon>
        <taxon>Vitales</taxon>
        <taxon>Vitaceae</taxon>
        <taxon>Viteae</taxon>
        <taxon>Vitis</taxon>
    </lineage>
</organism>
<evidence type="ECO:0000256" key="2">
    <source>
        <dbReference type="ARBA" id="ARBA00022454"/>
    </source>
</evidence>
<dbReference type="PROSITE" id="PS50011">
    <property type="entry name" value="PROTEIN_KINASE_DOM"/>
    <property type="match status" value="1"/>
</dbReference>
<dbReference type="FunCoup" id="E0CTG3">
    <property type="interactions" value="1332"/>
</dbReference>
<evidence type="ECO:0008006" key="9">
    <source>
        <dbReference type="Google" id="ProtNLM"/>
    </source>
</evidence>
<keyword evidence="3" id="KW-0995">Kinetochore</keyword>
<dbReference type="InterPro" id="IPR015661">
    <property type="entry name" value="Bub1/Mad3"/>
</dbReference>
<evidence type="ECO:0000313" key="7">
    <source>
        <dbReference type="EMBL" id="CBI21878.3"/>
    </source>
</evidence>
<dbReference type="AlphaFoldDB" id="E0CTG3"/>
<feature type="domain" description="Protein kinase" evidence="5">
    <location>
        <begin position="249"/>
        <end position="543"/>
    </location>
</feature>
<dbReference type="SMART" id="SM00777">
    <property type="entry name" value="Mad3_BUB1_I"/>
    <property type="match status" value="1"/>
</dbReference>
<keyword evidence="2" id="KW-0158">Chromosome</keyword>
<dbReference type="PaxDb" id="29760-VIT_12s0028g03360.t01"/>
<comment type="subcellular location">
    <subcellularLocation>
        <location evidence="1">Chromosome</location>
        <location evidence="1">Centromere</location>
        <location evidence="1">Kinetochore</location>
    </subcellularLocation>
</comment>
<dbReference type="Gene3D" id="1.10.510.10">
    <property type="entry name" value="Transferase(Phosphotransferase) domain 1"/>
    <property type="match status" value="1"/>
</dbReference>
<dbReference type="InterPro" id="IPR013212">
    <property type="entry name" value="Mad3/Bub1_I"/>
</dbReference>